<name>A0A271KAK3_9HYPH</name>
<dbReference type="Pfam" id="PF25994">
    <property type="entry name" value="HH_AprE"/>
    <property type="match status" value="1"/>
</dbReference>
<evidence type="ECO:0000313" key="14">
    <source>
        <dbReference type="Proteomes" id="UP000215931"/>
    </source>
</evidence>
<dbReference type="InterPro" id="IPR058982">
    <property type="entry name" value="Beta-barrel_AprE"/>
</dbReference>
<proteinExistence type="inferred from homology"/>
<evidence type="ECO:0000313" key="13">
    <source>
        <dbReference type="EMBL" id="PAP92793.1"/>
    </source>
</evidence>
<reference evidence="13 14" key="1">
    <citation type="submission" date="2017-08" db="EMBL/GenBank/DDBJ databases">
        <title>Mesorhizobium wenxinae sp. nov., a novel rhizobial species isolated from root nodules of chickpea (Cicer arietinum L.).</title>
        <authorList>
            <person name="Zhang J."/>
        </authorList>
    </citation>
    <scope>NUCLEOTIDE SEQUENCE [LARGE SCALE GENOMIC DNA]</scope>
    <source>
        <strain evidence="14">WYCCWR 10019</strain>
    </source>
</reference>
<keyword evidence="4 9" id="KW-1003">Cell membrane</keyword>
<dbReference type="InterPro" id="IPR010129">
    <property type="entry name" value="T1SS_HlyD"/>
</dbReference>
<gene>
    <name evidence="13" type="ORF">CIT31_26285</name>
</gene>
<evidence type="ECO:0000259" key="11">
    <source>
        <dbReference type="Pfam" id="PF25994"/>
    </source>
</evidence>
<feature type="coiled-coil region" evidence="10">
    <location>
        <begin position="153"/>
        <end position="187"/>
    </location>
</feature>
<feature type="domain" description="AprE-like long alpha-helical hairpin" evidence="11">
    <location>
        <begin position="93"/>
        <end position="281"/>
    </location>
</feature>
<dbReference type="EMBL" id="NPKH01000033">
    <property type="protein sequence ID" value="PAP92793.1"/>
    <property type="molecule type" value="Genomic_DNA"/>
</dbReference>
<dbReference type="InterPro" id="IPR050739">
    <property type="entry name" value="MFP"/>
</dbReference>
<feature type="transmembrane region" description="Helical" evidence="9">
    <location>
        <begin position="21"/>
        <end position="45"/>
    </location>
</feature>
<feature type="coiled-coil region" evidence="10">
    <location>
        <begin position="96"/>
        <end position="123"/>
    </location>
</feature>
<evidence type="ECO:0000256" key="7">
    <source>
        <dbReference type="ARBA" id="ARBA00022989"/>
    </source>
</evidence>
<dbReference type="Gene3D" id="2.40.30.170">
    <property type="match status" value="1"/>
</dbReference>
<dbReference type="PANTHER" id="PTHR30386:SF17">
    <property type="entry name" value="ALKALINE PROTEASE SECRETION PROTEIN APRE"/>
    <property type="match status" value="1"/>
</dbReference>
<organism evidence="13 14">
    <name type="scientific">Mesorhizobium wenxiniae</name>
    <dbReference type="NCBI Taxonomy" id="2014805"/>
    <lineage>
        <taxon>Bacteria</taxon>
        <taxon>Pseudomonadati</taxon>
        <taxon>Pseudomonadota</taxon>
        <taxon>Alphaproteobacteria</taxon>
        <taxon>Hyphomicrobiales</taxon>
        <taxon>Phyllobacteriaceae</taxon>
        <taxon>Mesorhizobium</taxon>
    </lineage>
</organism>
<dbReference type="RefSeq" id="WP_095520988.1">
    <property type="nucleotide sequence ID" value="NZ_NPKH01000033.1"/>
</dbReference>
<keyword evidence="3 9" id="KW-0813">Transport</keyword>
<keyword evidence="5 9" id="KW-0997">Cell inner membrane</keyword>
<dbReference type="NCBIfam" id="TIGR01843">
    <property type="entry name" value="type_I_hlyD"/>
    <property type="match status" value="1"/>
</dbReference>
<feature type="domain" description="AprE-like beta-barrel" evidence="12">
    <location>
        <begin position="324"/>
        <end position="414"/>
    </location>
</feature>
<dbReference type="Proteomes" id="UP000215931">
    <property type="component" value="Unassembled WGS sequence"/>
</dbReference>
<comment type="similarity">
    <text evidence="2 9">Belongs to the membrane fusion protein (MFP) (TC 8.A.1) family.</text>
</comment>
<dbReference type="PANTHER" id="PTHR30386">
    <property type="entry name" value="MEMBRANE FUSION SUBUNIT OF EMRAB-TOLC MULTIDRUG EFFLUX PUMP"/>
    <property type="match status" value="1"/>
</dbReference>
<dbReference type="GO" id="GO:0005886">
    <property type="term" value="C:plasma membrane"/>
    <property type="evidence" value="ECO:0007669"/>
    <property type="project" value="UniProtKB-SubCell"/>
</dbReference>
<evidence type="ECO:0000256" key="1">
    <source>
        <dbReference type="ARBA" id="ARBA00004377"/>
    </source>
</evidence>
<dbReference type="OrthoDB" id="9810980at2"/>
<evidence type="ECO:0000256" key="4">
    <source>
        <dbReference type="ARBA" id="ARBA00022475"/>
    </source>
</evidence>
<dbReference type="PRINTS" id="PR01490">
    <property type="entry name" value="RTXTOXIND"/>
</dbReference>
<dbReference type="GO" id="GO:0015031">
    <property type="term" value="P:protein transport"/>
    <property type="evidence" value="ECO:0007669"/>
    <property type="project" value="InterPro"/>
</dbReference>
<keyword evidence="10" id="KW-0175">Coiled coil</keyword>
<keyword evidence="7 9" id="KW-1133">Transmembrane helix</keyword>
<evidence type="ECO:0000256" key="8">
    <source>
        <dbReference type="ARBA" id="ARBA00023136"/>
    </source>
</evidence>
<evidence type="ECO:0000259" key="12">
    <source>
        <dbReference type="Pfam" id="PF26002"/>
    </source>
</evidence>
<evidence type="ECO:0000256" key="3">
    <source>
        <dbReference type="ARBA" id="ARBA00022448"/>
    </source>
</evidence>
<evidence type="ECO:0000256" key="6">
    <source>
        <dbReference type="ARBA" id="ARBA00022692"/>
    </source>
</evidence>
<sequence length="436" mass="47865">MSEDRESNFSVSLRRTQRAGFVVIATLVLVLGGWAATASISGAVIAPGQIVVRSNAKKVQHLEGGIVLELNVENGHRVHAGEVIMRLDPSEPRARLAIIIAQLAELEVELKRLEAERDGLAELEFPSELVKLMPKSELERIFDSQQKLIASRLEVVAGKKRQLAEQVNQIKNQISGMEAQLEGRKRQLAIAAAELETMQGLLKDGLVQKNRVLDLEREKADVEGDIGRLVAEIAKLRGAVSEVGLRAIQVDDDWRSEVLTAIAEVRTKVGSLREQRQAAQERIDRIDVIAPQSGFVHELAIHTVGGVVGPGETLMLIVPESDPLVLRARVRPRDINAIWLGQPVRVRLLSFNQKTTPEVNGQVAMIGADLSTDAQSRIQFFEVDIVLNSADLAGLEAHEPIRPGMPAEAFIQSGEKTALAYLLDPLTEQVDKAFRE</sequence>
<keyword evidence="14" id="KW-1185">Reference proteome</keyword>
<comment type="subcellular location">
    <subcellularLocation>
        <location evidence="1 9">Cell inner membrane</location>
        <topology evidence="1 9">Single-pass membrane protein</topology>
    </subcellularLocation>
</comment>
<dbReference type="AlphaFoldDB" id="A0A271KAK3"/>
<accession>A0A271KAK3</accession>
<dbReference type="Pfam" id="PF26002">
    <property type="entry name" value="Beta-barrel_AprE"/>
    <property type="match status" value="1"/>
</dbReference>
<comment type="caution">
    <text evidence="13">The sequence shown here is derived from an EMBL/GenBank/DDBJ whole genome shotgun (WGS) entry which is preliminary data.</text>
</comment>
<evidence type="ECO:0000256" key="5">
    <source>
        <dbReference type="ARBA" id="ARBA00022519"/>
    </source>
</evidence>
<keyword evidence="6 9" id="KW-0812">Transmembrane</keyword>
<evidence type="ECO:0000256" key="9">
    <source>
        <dbReference type="RuleBase" id="RU365093"/>
    </source>
</evidence>
<keyword evidence="8 9" id="KW-0472">Membrane</keyword>
<evidence type="ECO:0000256" key="2">
    <source>
        <dbReference type="ARBA" id="ARBA00009477"/>
    </source>
</evidence>
<evidence type="ECO:0000256" key="10">
    <source>
        <dbReference type="SAM" id="Coils"/>
    </source>
</evidence>
<protein>
    <recommendedName>
        <fullName evidence="9">Membrane fusion protein (MFP) family protein</fullName>
    </recommendedName>
</protein>
<dbReference type="InterPro" id="IPR058781">
    <property type="entry name" value="HH_AprE-like"/>
</dbReference>